<name>A0AAP0JIY4_9MAGN</name>
<accession>A0AAP0JIY4</accession>
<dbReference type="AlphaFoldDB" id="A0AAP0JIY4"/>
<comment type="caution">
    <text evidence="1">The sequence shown here is derived from an EMBL/GenBank/DDBJ whole genome shotgun (WGS) entry which is preliminary data.</text>
</comment>
<evidence type="ECO:0000313" key="1">
    <source>
        <dbReference type="EMBL" id="KAK9134789.1"/>
    </source>
</evidence>
<reference evidence="1 2" key="1">
    <citation type="submission" date="2024-01" db="EMBL/GenBank/DDBJ databases">
        <title>Genome assemblies of Stephania.</title>
        <authorList>
            <person name="Yang L."/>
        </authorList>
    </citation>
    <scope>NUCLEOTIDE SEQUENCE [LARGE SCALE GENOMIC DNA]</scope>
    <source>
        <strain evidence="1">YNDBR</strain>
        <tissue evidence="1">Leaf</tissue>
    </source>
</reference>
<organism evidence="1 2">
    <name type="scientific">Stephania yunnanensis</name>
    <dbReference type="NCBI Taxonomy" id="152371"/>
    <lineage>
        <taxon>Eukaryota</taxon>
        <taxon>Viridiplantae</taxon>
        <taxon>Streptophyta</taxon>
        <taxon>Embryophyta</taxon>
        <taxon>Tracheophyta</taxon>
        <taxon>Spermatophyta</taxon>
        <taxon>Magnoliopsida</taxon>
        <taxon>Ranunculales</taxon>
        <taxon>Menispermaceae</taxon>
        <taxon>Menispermoideae</taxon>
        <taxon>Cissampelideae</taxon>
        <taxon>Stephania</taxon>
    </lineage>
</organism>
<evidence type="ECO:0000313" key="2">
    <source>
        <dbReference type="Proteomes" id="UP001420932"/>
    </source>
</evidence>
<sequence length="70" mass="7727">MVENAINNLKSCTVQSKILHRAIQNLASWELFPLHYFISNASSYSQTLRASQEALLSKGADLSGFGSLRV</sequence>
<proteinExistence type="predicted"/>
<protein>
    <submittedName>
        <fullName evidence="1">Uncharacterized protein</fullName>
    </submittedName>
</protein>
<dbReference type="Proteomes" id="UP001420932">
    <property type="component" value="Unassembled WGS sequence"/>
</dbReference>
<gene>
    <name evidence="1" type="ORF">Syun_014119</name>
</gene>
<dbReference type="EMBL" id="JBBNAF010000006">
    <property type="protein sequence ID" value="KAK9134789.1"/>
    <property type="molecule type" value="Genomic_DNA"/>
</dbReference>
<keyword evidence="2" id="KW-1185">Reference proteome</keyword>